<proteinExistence type="predicted"/>
<evidence type="ECO:0000313" key="2">
    <source>
        <dbReference type="Proteomes" id="UP001320119"/>
    </source>
</evidence>
<sequence>MMLSDFYQLNNNTLSFTREQASRFAKEIAGDYNPLHNADAKRFCVPGDLLFAVVLLRYGISQNMQFSFDNMITEKSVITLPEPSATLAFSDESKTYVTVSRSGENNTDPSTIESIIKQYVAFSGEAFPHILVPTMSAQDVMINPKRPMVMYQSMSVHFDRTDIKNPILESLAPIFTSEGKRGSFTLPFTWKDGDEVVGKGEKIMLVSGIVDYDKAAMDELIERYNSRVL</sequence>
<accession>A0AAN1WL95</accession>
<protein>
    <recommendedName>
        <fullName evidence="3">DUF3581 domain-containing protein</fullName>
    </recommendedName>
</protein>
<dbReference type="Proteomes" id="UP001320119">
    <property type="component" value="Chromosome"/>
</dbReference>
<organism evidence="1 2">
    <name type="scientific">Marinagarivorans cellulosilyticus</name>
    <dbReference type="NCBI Taxonomy" id="2721545"/>
    <lineage>
        <taxon>Bacteria</taxon>
        <taxon>Pseudomonadati</taxon>
        <taxon>Pseudomonadota</taxon>
        <taxon>Gammaproteobacteria</taxon>
        <taxon>Cellvibrionales</taxon>
        <taxon>Cellvibrionaceae</taxon>
        <taxon>Marinagarivorans</taxon>
    </lineage>
</organism>
<evidence type="ECO:0008006" key="3">
    <source>
        <dbReference type="Google" id="ProtNLM"/>
    </source>
</evidence>
<name>A0AAN1WL95_9GAMM</name>
<gene>
    <name evidence="1" type="ORF">MARGE09_P3852</name>
</gene>
<dbReference type="InterPro" id="IPR021974">
    <property type="entry name" value="DUF3581"/>
</dbReference>
<dbReference type="AlphaFoldDB" id="A0AAN1WL95"/>
<dbReference type="KEGG" id="marq:MARGE09_P3852"/>
<keyword evidence="2" id="KW-1185">Reference proteome</keyword>
<evidence type="ECO:0000313" key="1">
    <source>
        <dbReference type="EMBL" id="BCD99650.1"/>
    </source>
</evidence>
<dbReference type="Pfam" id="PF12119">
    <property type="entry name" value="DUF3581"/>
    <property type="match status" value="1"/>
</dbReference>
<dbReference type="EMBL" id="AP023086">
    <property type="protein sequence ID" value="BCD99650.1"/>
    <property type="molecule type" value="Genomic_DNA"/>
</dbReference>
<reference evidence="1 2" key="1">
    <citation type="journal article" date="2022" name="IScience">
        <title>An ultrasensitive nanofiber-based assay for enzymatic hydrolysis and deep-sea microbial degradation of cellulose.</title>
        <authorList>
            <person name="Tsudome M."/>
            <person name="Tachioka M."/>
            <person name="Miyazaki M."/>
            <person name="Uchimura K."/>
            <person name="Tsuda M."/>
            <person name="Takaki Y."/>
            <person name="Deguchi S."/>
        </authorList>
    </citation>
    <scope>NUCLEOTIDE SEQUENCE [LARGE SCALE GENOMIC DNA]</scope>
    <source>
        <strain evidence="1 2">GE09</strain>
    </source>
</reference>